<dbReference type="CDD" id="cd00130">
    <property type="entry name" value="PAS"/>
    <property type="match status" value="2"/>
</dbReference>
<proteinExistence type="predicted"/>
<dbReference type="RefSeq" id="WP_213543370.1">
    <property type="nucleotide sequence ID" value="NZ_AP023420.1"/>
</dbReference>
<dbReference type="PANTHER" id="PTHR43304:SF1">
    <property type="entry name" value="PAC DOMAIN-CONTAINING PROTEIN"/>
    <property type="match status" value="1"/>
</dbReference>
<keyword evidence="9" id="KW-1185">Reference proteome</keyword>
<dbReference type="GO" id="GO:0004673">
    <property type="term" value="F:protein histidine kinase activity"/>
    <property type="evidence" value="ECO:0007669"/>
    <property type="project" value="UniProtKB-EC"/>
</dbReference>
<evidence type="ECO:0000256" key="2">
    <source>
        <dbReference type="ARBA" id="ARBA00012438"/>
    </source>
</evidence>
<evidence type="ECO:0000256" key="4">
    <source>
        <dbReference type="ARBA" id="ARBA00022679"/>
    </source>
</evidence>
<dbReference type="Pfam" id="PF08447">
    <property type="entry name" value="PAS_3"/>
    <property type="match status" value="2"/>
</dbReference>
<dbReference type="InterPro" id="IPR013655">
    <property type="entry name" value="PAS_fold_3"/>
</dbReference>
<dbReference type="SMART" id="SM00086">
    <property type="entry name" value="PAC"/>
    <property type="match status" value="2"/>
</dbReference>
<name>A0A810QFU2_9FIRM</name>
<evidence type="ECO:0000313" key="9">
    <source>
        <dbReference type="Proteomes" id="UP000679848"/>
    </source>
</evidence>
<dbReference type="InterPro" id="IPR001610">
    <property type="entry name" value="PAC"/>
</dbReference>
<evidence type="ECO:0000259" key="6">
    <source>
        <dbReference type="PROSITE" id="PS50112"/>
    </source>
</evidence>
<evidence type="ECO:0000256" key="3">
    <source>
        <dbReference type="ARBA" id="ARBA00022553"/>
    </source>
</evidence>
<dbReference type="PROSITE" id="PS50112">
    <property type="entry name" value="PAS"/>
    <property type="match status" value="1"/>
</dbReference>
<evidence type="ECO:0000256" key="5">
    <source>
        <dbReference type="ARBA" id="ARBA00022777"/>
    </source>
</evidence>
<dbReference type="Gene3D" id="3.30.450.20">
    <property type="entry name" value="PAS domain"/>
    <property type="match status" value="2"/>
</dbReference>
<dbReference type="InterPro" id="IPR052162">
    <property type="entry name" value="Sensor_kinase/Photoreceptor"/>
</dbReference>
<keyword evidence="5" id="KW-0418">Kinase</keyword>
<evidence type="ECO:0000313" key="8">
    <source>
        <dbReference type="EMBL" id="BCK85077.1"/>
    </source>
</evidence>
<comment type="catalytic activity">
    <reaction evidence="1">
        <text>ATP + protein L-histidine = ADP + protein N-phospho-L-histidine.</text>
        <dbReference type="EC" id="2.7.13.3"/>
    </reaction>
</comment>
<keyword evidence="3" id="KW-0597">Phosphoprotein</keyword>
<dbReference type="InterPro" id="IPR035965">
    <property type="entry name" value="PAS-like_dom_sf"/>
</dbReference>
<dbReference type="KEGG" id="pfaa:MM59RIKEN_23960"/>
<dbReference type="InterPro" id="IPR000014">
    <property type="entry name" value="PAS"/>
</dbReference>
<feature type="domain" description="PAS" evidence="6">
    <location>
        <begin position="147"/>
        <end position="222"/>
    </location>
</feature>
<protein>
    <recommendedName>
        <fullName evidence="2">histidine kinase</fullName>
        <ecNumber evidence="2">2.7.13.3</ecNumber>
    </recommendedName>
</protein>
<keyword evidence="4" id="KW-0808">Transferase</keyword>
<evidence type="ECO:0000259" key="7">
    <source>
        <dbReference type="PROSITE" id="PS50113"/>
    </source>
</evidence>
<dbReference type="EC" id="2.7.13.3" evidence="2"/>
<dbReference type="NCBIfam" id="TIGR00229">
    <property type="entry name" value="sensory_box"/>
    <property type="match status" value="1"/>
</dbReference>
<dbReference type="InterPro" id="IPR000700">
    <property type="entry name" value="PAS-assoc_C"/>
</dbReference>
<gene>
    <name evidence="8" type="ORF">MM59RIKEN_23960</name>
</gene>
<organism evidence="8 9">
    <name type="scientific">Pusillibacter faecalis</name>
    <dbReference type="NCBI Taxonomy" id="2714358"/>
    <lineage>
        <taxon>Bacteria</taxon>
        <taxon>Bacillati</taxon>
        <taxon>Bacillota</taxon>
        <taxon>Clostridia</taxon>
        <taxon>Eubacteriales</taxon>
        <taxon>Oscillospiraceae</taxon>
        <taxon>Pusillibacter</taxon>
    </lineage>
</organism>
<dbReference type="PROSITE" id="PS50113">
    <property type="entry name" value="PAC"/>
    <property type="match status" value="1"/>
</dbReference>
<dbReference type="EMBL" id="AP023420">
    <property type="protein sequence ID" value="BCK85077.1"/>
    <property type="molecule type" value="Genomic_DNA"/>
</dbReference>
<evidence type="ECO:0000256" key="1">
    <source>
        <dbReference type="ARBA" id="ARBA00000085"/>
    </source>
</evidence>
<dbReference type="Proteomes" id="UP000679848">
    <property type="component" value="Chromosome"/>
</dbReference>
<sequence>MPVSLHLSDHNPDMNESLERCIEKAMLNLLDECVFGGIMITYNTPGFPLYYIDDRMLSFLNYPSRAHLITATKGAMINCIRTEDRESLQSEITQSLLSGNSYTTTYRMLCRDKGYIWIKETGVQTVLPNGESVLVSLCLDITGQMEAQAELESIVQCPMGGIFRARMDRDFTLIYANDHYYALHGFTREKLRNEFNNRTIQLVHPADIPWIEQRLRKAVEQREQTVSLEYRVVRPDGGIVWLLMNGSLSEQQGNMLLTGMVIDISHQKFMEERLCCKSRRQRALCAKNQEDLN</sequence>
<accession>A0A810QFU2</accession>
<dbReference type="AlphaFoldDB" id="A0A810QFU2"/>
<feature type="domain" description="PAC" evidence="7">
    <location>
        <begin position="226"/>
        <end position="276"/>
    </location>
</feature>
<dbReference type="SUPFAM" id="SSF55785">
    <property type="entry name" value="PYP-like sensor domain (PAS domain)"/>
    <property type="match status" value="2"/>
</dbReference>
<reference evidence="8" key="1">
    <citation type="submission" date="2020-09" db="EMBL/GenBank/DDBJ databases">
        <title>New species isolated from human feces.</title>
        <authorList>
            <person name="Kitahara M."/>
            <person name="Shigeno Y."/>
            <person name="Shime M."/>
            <person name="Matsumoto Y."/>
            <person name="Nakamura S."/>
            <person name="Motooka D."/>
            <person name="Fukuoka S."/>
            <person name="Nishikawa H."/>
            <person name="Benno Y."/>
        </authorList>
    </citation>
    <scope>NUCLEOTIDE SEQUENCE</scope>
    <source>
        <strain evidence="8">MM59</strain>
    </source>
</reference>
<dbReference type="PANTHER" id="PTHR43304">
    <property type="entry name" value="PHYTOCHROME-LIKE PROTEIN CPH1"/>
    <property type="match status" value="1"/>
</dbReference>